<keyword evidence="4" id="KW-0281">Fimbrium</keyword>
<sequence length="175" mass="18258">MRYFKKKILCLLVVSMAAFSSVANADGSNTLNISANLTEGTCQLSSSDFDNPVDFGSIEIKDGAIEPQYKEKTIHVTGCPGSVTRAGLRFDFTAGISTTPIVSMQNTGTAKGVEVYLFGKPGPDIIPGTTFYKNVDGGTGSADYTVSVEMSGAPDLPPAKAGTIVSSAMVTLVTQ</sequence>
<dbReference type="AlphaFoldDB" id="A0A9X8VIB8"/>
<reference evidence="6" key="1">
    <citation type="submission" date="2019-03" db="EMBL/GenBank/DDBJ databases">
        <title>Serratia marcescens strain N2 draft genome.</title>
        <authorList>
            <person name="Yassin A."/>
            <person name="El-Kenawy N."/>
            <person name="Youssef N.H."/>
        </authorList>
    </citation>
    <scope>NUCLEOTIDE SEQUENCE [LARGE SCALE GENOMIC DNA]</scope>
    <source>
        <strain evidence="6">N2</strain>
    </source>
</reference>
<name>A0A9X8VIB8_SERMA</name>
<dbReference type="RefSeq" id="WP_212563331.1">
    <property type="nucleotide sequence ID" value="NZ_SPSG02000056.1"/>
</dbReference>
<accession>A0A9X8VIB8</accession>
<dbReference type="Gene3D" id="2.60.40.1090">
    <property type="entry name" value="Fimbrial-type adhesion domain"/>
    <property type="match status" value="1"/>
</dbReference>
<dbReference type="PANTHER" id="PTHR33420">
    <property type="entry name" value="FIMBRIAL SUBUNIT ELFA-RELATED"/>
    <property type="match status" value="1"/>
</dbReference>
<evidence type="ECO:0000256" key="2">
    <source>
        <dbReference type="ARBA" id="ARBA00006671"/>
    </source>
</evidence>
<evidence type="ECO:0000256" key="4">
    <source>
        <dbReference type="ARBA" id="ARBA00023263"/>
    </source>
</evidence>
<proteinExistence type="inferred from homology"/>
<comment type="caution">
    <text evidence="6">The sequence shown here is derived from an EMBL/GenBank/DDBJ whole genome shotgun (WGS) entry which is preliminary data.</text>
</comment>
<comment type="similarity">
    <text evidence="2">Belongs to the fimbrial protein family.</text>
</comment>
<dbReference type="GO" id="GO:0009289">
    <property type="term" value="C:pilus"/>
    <property type="evidence" value="ECO:0007669"/>
    <property type="project" value="UniProtKB-SubCell"/>
</dbReference>
<dbReference type="GO" id="GO:0043709">
    <property type="term" value="P:cell adhesion involved in single-species biofilm formation"/>
    <property type="evidence" value="ECO:0007669"/>
    <property type="project" value="TreeGrafter"/>
</dbReference>
<dbReference type="InterPro" id="IPR008966">
    <property type="entry name" value="Adhesion_dom_sf"/>
</dbReference>
<comment type="subcellular location">
    <subcellularLocation>
        <location evidence="1">Fimbrium</location>
    </subcellularLocation>
</comment>
<dbReference type="EMBL" id="SPSG01001426">
    <property type="protein sequence ID" value="TFV05339.1"/>
    <property type="molecule type" value="Genomic_DNA"/>
</dbReference>
<dbReference type="PANTHER" id="PTHR33420:SF3">
    <property type="entry name" value="FIMBRIAL SUBUNIT ELFA"/>
    <property type="match status" value="1"/>
</dbReference>
<dbReference type="SUPFAM" id="SSF49401">
    <property type="entry name" value="Bacterial adhesins"/>
    <property type="match status" value="1"/>
</dbReference>
<dbReference type="InterPro" id="IPR050263">
    <property type="entry name" value="Bact_Fimbrial_Adh_Pro"/>
</dbReference>
<evidence type="ECO:0000256" key="5">
    <source>
        <dbReference type="SAM" id="SignalP"/>
    </source>
</evidence>
<evidence type="ECO:0000256" key="3">
    <source>
        <dbReference type="ARBA" id="ARBA00022729"/>
    </source>
</evidence>
<feature type="signal peptide" evidence="5">
    <location>
        <begin position="1"/>
        <end position="25"/>
    </location>
</feature>
<organism evidence="6">
    <name type="scientific">Serratia marcescens</name>
    <dbReference type="NCBI Taxonomy" id="615"/>
    <lineage>
        <taxon>Bacteria</taxon>
        <taxon>Pseudomonadati</taxon>
        <taxon>Pseudomonadota</taxon>
        <taxon>Gammaproteobacteria</taxon>
        <taxon>Enterobacterales</taxon>
        <taxon>Yersiniaceae</taxon>
        <taxon>Serratia</taxon>
    </lineage>
</organism>
<protein>
    <submittedName>
        <fullName evidence="6">Type 1 fimbrial protein</fullName>
    </submittedName>
</protein>
<evidence type="ECO:0000256" key="1">
    <source>
        <dbReference type="ARBA" id="ARBA00004561"/>
    </source>
</evidence>
<evidence type="ECO:0000313" key="6">
    <source>
        <dbReference type="EMBL" id="TFV05339.1"/>
    </source>
</evidence>
<feature type="chain" id="PRO_5040858835" evidence="5">
    <location>
        <begin position="26"/>
        <end position="175"/>
    </location>
</feature>
<keyword evidence="3 5" id="KW-0732">Signal</keyword>
<dbReference type="InterPro" id="IPR036937">
    <property type="entry name" value="Adhesion_dom_fimbrial_sf"/>
</dbReference>
<gene>
    <name evidence="6" type="ORF">E0L31_11530</name>
</gene>